<accession>A0AAD6ZYB8</accession>
<dbReference type="EMBL" id="JARIHO010000022">
    <property type="protein sequence ID" value="KAJ7343939.1"/>
    <property type="molecule type" value="Genomic_DNA"/>
</dbReference>
<dbReference type="AlphaFoldDB" id="A0AAD6ZYB8"/>
<gene>
    <name evidence="1" type="ORF">DFH08DRAFT_1009139</name>
</gene>
<reference evidence="1" key="1">
    <citation type="submission" date="2023-03" db="EMBL/GenBank/DDBJ databases">
        <title>Massive genome expansion in bonnet fungi (Mycena s.s.) driven by repeated elements and novel gene families across ecological guilds.</title>
        <authorList>
            <consortium name="Lawrence Berkeley National Laboratory"/>
            <person name="Harder C.B."/>
            <person name="Miyauchi S."/>
            <person name="Viragh M."/>
            <person name="Kuo A."/>
            <person name="Thoen E."/>
            <person name="Andreopoulos B."/>
            <person name="Lu D."/>
            <person name="Skrede I."/>
            <person name="Drula E."/>
            <person name="Henrissat B."/>
            <person name="Morin E."/>
            <person name="Kohler A."/>
            <person name="Barry K."/>
            <person name="LaButti K."/>
            <person name="Morin E."/>
            <person name="Salamov A."/>
            <person name="Lipzen A."/>
            <person name="Mereny Z."/>
            <person name="Hegedus B."/>
            <person name="Baldrian P."/>
            <person name="Stursova M."/>
            <person name="Weitz H."/>
            <person name="Taylor A."/>
            <person name="Grigoriev I.V."/>
            <person name="Nagy L.G."/>
            <person name="Martin F."/>
            <person name="Kauserud H."/>
        </authorList>
    </citation>
    <scope>NUCLEOTIDE SEQUENCE</scope>
    <source>
        <strain evidence="1">CBHHK002</strain>
    </source>
</reference>
<keyword evidence="2" id="KW-1185">Reference proteome</keyword>
<evidence type="ECO:0000313" key="1">
    <source>
        <dbReference type="EMBL" id="KAJ7343939.1"/>
    </source>
</evidence>
<protein>
    <submittedName>
        <fullName evidence="1">Uncharacterized protein</fullName>
    </submittedName>
</protein>
<sequence>MDSPPCCKMRLFSPKPQTRTILNFPSEIIADVPGFHTDQERSAQIRLVLQQHEELTRVAGPRRMTFQISLMDELIARARTEREKACTSLQRELKEAQDCVNAEAWQLARPPPPPRFGSYITEEDLYLDNTRPRNIGWPKLEHTCRLCLNAKSHPINTCFVCVHFLLETQWGCDECGQLVTRWPKLDVEQATVMEQAHPGWDQSWIAFGWEGLSFLAAQR</sequence>
<name>A0AAD6ZYB8_9AGAR</name>
<comment type="caution">
    <text evidence="1">The sequence shown here is derived from an EMBL/GenBank/DDBJ whole genome shotgun (WGS) entry which is preliminary data.</text>
</comment>
<organism evidence="1 2">
    <name type="scientific">Mycena albidolilacea</name>
    <dbReference type="NCBI Taxonomy" id="1033008"/>
    <lineage>
        <taxon>Eukaryota</taxon>
        <taxon>Fungi</taxon>
        <taxon>Dikarya</taxon>
        <taxon>Basidiomycota</taxon>
        <taxon>Agaricomycotina</taxon>
        <taxon>Agaricomycetes</taxon>
        <taxon>Agaricomycetidae</taxon>
        <taxon>Agaricales</taxon>
        <taxon>Marasmiineae</taxon>
        <taxon>Mycenaceae</taxon>
        <taxon>Mycena</taxon>
    </lineage>
</organism>
<dbReference type="Proteomes" id="UP001218218">
    <property type="component" value="Unassembled WGS sequence"/>
</dbReference>
<evidence type="ECO:0000313" key="2">
    <source>
        <dbReference type="Proteomes" id="UP001218218"/>
    </source>
</evidence>
<proteinExistence type="predicted"/>